<feature type="transmembrane region" description="Helical" evidence="1">
    <location>
        <begin position="67"/>
        <end position="87"/>
    </location>
</feature>
<dbReference type="AlphaFoldDB" id="A0A517ZIY1"/>
<proteinExistence type="predicted"/>
<accession>A0A517ZIY1</accession>
<evidence type="ECO:0000313" key="3">
    <source>
        <dbReference type="Proteomes" id="UP000319383"/>
    </source>
</evidence>
<keyword evidence="1" id="KW-0812">Transmembrane</keyword>
<gene>
    <name evidence="2" type="ORF">Mal52_08800</name>
</gene>
<dbReference type="Proteomes" id="UP000319383">
    <property type="component" value="Chromosome"/>
</dbReference>
<evidence type="ECO:0000256" key="1">
    <source>
        <dbReference type="SAM" id="Phobius"/>
    </source>
</evidence>
<sequence length="98" mass="10989">MAHFFAAAWLISVPFFFFMLAMQRKLWSVPTSGPAKVILNVIFVLNIVTAIGSRFGIAPLLFGTPLFLWSGFLLLCFFWARGIYLLCTPVQNQTSARA</sequence>
<keyword evidence="1" id="KW-1133">Transmembrane helix</keyword>
<reference evidence="2 3" key="1">
    <citation type="submission" date="2019-02" db="EMBL/GenBank/DDBJ databases">
        <title>Deep-cultivation of Planctomycetes and their phenomic and genomic characterization uncovers novel biology.</title>
        <authorList>
            <person name="Wiegand S."/>
            <person name="Jogler M."/>
            <person name="Boedeker C."/>
            <person name="Pinto D."/>
            <person name="Vollmers J."/>
            <person name="Rivas-Marin E."/>
            <person name="Kohn T."/>
            <person name="Peeters S.H."/>
            <person name="Heuer A."/>
            <person name="Rast P."/>
            <person name="Oberbeckmann S."/>
            <person name="Bunk B."/>
            <person name="Jeske O."/>
            <person name="Meyerdierks A."/>
            <person name="Storesund J.E."/>
            <person name="Kallscheuer N."/>
            <person name="Luecker S."/>
            <person name="Lage O.M."/>
            <person name="Pohl T."/>
            <person name="Merkel B.J."/>
            <person name="Hornburger P."/>
            <person name="Mueller R.-W."/>
            <person name="Bruemmer F."/>
            <person name="Labrenz M."/>
            <person name="Spormann A.M."/>
            <person name="Op den Camp H."/>
            <person name="Overmann J."/>
            <person name="Amann R."/>
            <person name="Jetten M.S.M."/>
            <person name="Mascher T."/>
            <person name="Medema M.H."/>
            <person name="Devos D.P."/>
            <person name="Kaster A.-K."/>
            <person name="Ovreas L."/>
            <person name="Rohde M."/>
            <person name="Galperin M.Y."/>
            <person name="Jogler C."/>
        </authorList>
    </citation>
    <scope>NUCLEOTIDE SEQUENCE [LARGE SCALE GENOMIC DNA]</scope>
    <source>
        <strain evidence="2 3">Mal52</strain>
    </source>
</reference>
<evidence type="ECO:0000313" key="2">
    <source>
        <dbReference type="EMBL" id="QDU42419.1"/>
    </source>
</evidence>
<dbReference type="RefSeq" id="WP_145374471.1">
    <property type="nucleotide sequence ID" value="NZ_CP036276.1"/>
</dbReference>
<organism evidence="2 3">
    <name type="scientific">Symmachiella dynata</name>
    <dbReference type="NCBI Taxonomy" id="2527995"/>
    <lineage>
        <taxon>Bacteria</taxon>
        <taxon>Pseudomonadati</taxon>
        <taxon>Planctomycetota</taxon>
        <taxon>Planctomycetia</taxon>
        <taxon>Planctomycetales</taxon>
        <taxon>Planctomycetaceae</taxon>
        <taxon>Symmachiella</taxon>
    </lineage>
</organism>
<feature type="transmembrane region" description="Helical" evidence="1">
    <location>
        <begin position="6"/>
        <end position="26"/>
    </location>
</feature>
<dbReference type="EMBL" id="CP036276">
    <property type="protein sequence ID" value="QDU42419.1"/>
    <property type="molecule type" value="Genomic_DNA"/>
</dbReference>
<protein>
    <submittedName>
        <fullName evidence="2">Uncharacterized protein</fullName>
    </submittedName>
</protein>
<name>A0A517ZIY1_9PLAN</name>
<keyword evidence="3" id="KW-1185">Reference proteome</keyword>
<keyword evidence="1" id="KW-0472">Membrane</keyword>
<feature type="transmembrane region" description="Helical" evidence="1">
    <location>
        <begin position="38"/>
        <end position="61"/>
    </location>
</feature>
<dbReference type="KEGG" id="sdyn:Mal52_08800"/>